<evidence type="ECO:0008006" key="3">
    <source>
        <dbReference type="Google" id="ProtNLM"/>
    </source>
</evidence>
<dbReference type="AlphaFoldDB" id="A0A5C6G7S9"/>
<name>A0A5C6G7S9_METRR</name>
<dbReference type="InterPro" id="IPR011009">
    <property type="entry name" value="Kinase-like_dom_sf"/>
</dbReference>
<gene>
    <name evidence="1" type="ORF">ED733_000985</name>
</gene>
<protein>
    <recommendedName>
        <fullName evidence="3">Protein kinase-like domain protein</fullName>
    </recommendedName>
</protein>
<proteinExistence type="predicted"/>
<evidence type="ECO:0000313" key="1">
    <source>
        <dbReference type="EMBL" id="TWU73127.1"/>
    </source>
</evidence>
<accession>A0A5C6G7S9</accession>
<dbReference type="EMBL" id="SBHS01000020">
    <property type="protein sequence ID" value="TWU73127.1"/>
    <property type="molecule type" value="Genomic_DNA"/>
</dbReference>
<comment type="caution">
    <text evidence="1">The sequence shown here is derived from an EMBL/GenBank/DDBJ whole genome shotgun (WGS) entry which is preliminary data.</text>
</comment>
<dbReference type="SUPFAM" id="SSF56112">
    <property type="entry name" value="Protein kinase-like (PK-like)"/>
    <property type="match status" value="1"/>
</dbReference>
<evidence type="ECO:0000313" key="2">
    <source>
        <dbReference type="Proteomes" id="UP000317257"/>
    </source>
</evidence>
<reference evidence="2" key="1">
    <citation type="submission" date="2018-12" db="EMBL/GenBank/DDBJ databases">
        <title>The complete genome of Metarhizium rileyi, a key fungal pathogen of Lepidoptera.</title>
        <authorList>
            <person name="Binneck E."/>
            <person name="Lastra C.C.L."/>
            <person name="Sosa-Gomez D.R."/>
        </authorList>
    </citation>
    <scope>NUCLEOTIDE SEQUENCE [LARGE SCALE GENOMIC DNA]</scope>
    <source>
        <strain evidence="2">Cep018-CH2</strain>
    </source>
</reference>
<organism evidence="1 2">
    <name type="scientific">Metarhizium rileyi (strain RCEF 4871)</name>
    <name type="common">Nomuraea rileyi</name>
    <dbReference type="NCBI Taxonomy" id="1649241"/>
    <lineage>
        <taxon>Eukaryota</taxon>
        <taxon>Fungi</taxon>
        <taxon>Dikarya</taxon>
        <taxon>Ascomycota</taxon>
        <taxon>Pezizomycotina</taxon>
        <taxon>Sordariomycetes</taxon>
        <taxon>Hypocreomycetidae</taxon>
        <taxon>Hypocreales</taxon>
        <taxon>Clavicipitaceae</taxon>
        <taxon>Metarhizium</taxon>
    </lineage>
</organism>
<sequence length="199" mass="22965">MANPVDTVHDHVLRLSLVRTTLDRYVIALLLRLPFYIRFYAQFLMPGYFLPEQVILKSLKPRWDDEFENEKAMYTRLASLQGRLIPTFLGEAQYKGSPAVVLSFVDGVLPFQQDVNSPLAADEFERLVESALWEFTAFGVAYGDTKLDNFLIVGDGVVLLDLEAVSEVEPELYKLAVTSHLDHIMHQYRSYLKNRHEYY</sequence>
<dbReference type="Proteomes" id="UP000317257">
    <property type="component" value="Unassembled WGS sequence"/>
</dbReference>